<dbReference type="SUPFAM" id="SSF50630">
    <property type="entry name" value="Acid proteases"/>
    <property type="match status" value="1"/>
</dbReference>
<feature type="compositionally biased region" description="Basic and acidic residues" evidence="4">
    <location>
        <begin position="365"/>
        <end position="421"/>
    </location>
</feature>
<dbReference type="Gene3D" id="3.30.420.10">
    <property type="entry name" value="Ribonuclease H-like superfamily/Ribonuclease H"/>
    <property type="match status" value="1"/>
</dbReference>
<evidence type="ECO:0000256" key="2">
    <source>
        <dbReference type="ARBA" id="ARBA00012180"/>
    </source>
</evidence>
<dbReference type="InterPro" id="IPR050951">
    <property type="entry name" value="Retrovirus_Pol_polyprotein"/>
</dbReference>
<dbReference type="Pfam" id="PF00665">
    <property type="entry name" value="rve"/>
    <property type="match status" value="1"/>
</dbReference>
<evidence type="ECO:0000256" key="4">
    <source>
        <dbReference type="SAM" id="MobiDB-lite"/>
    </source>
</evidence>
<comment type="caution">
    <text evidence="7">The sequence shown here is derived from an EMBL/GenBank/DDBJ whole genome shotgun (WGS) entry which is preliminary data.</text>
</comment>
<dbReference type="CDD" id="cd01647">
    <property type="entry name" value="RT_LTR"/>
    <property type="match status" value="1"/>
</dbReference>
<protein>
    <recommendedName>
        <fullName evidence="3">Gypsy retrotransposon integrase-like protein 1</fullName>
        <ecNumber evidence="2">3.1.26.4</ecNumber>
    </recommendedName>
</protein>
<evidence type="ECO:0000259" key="5">
    <source>
        <dbReference type="PROSITE" id="PS50878"/>
    </source>
</evidence>
<dbReference type="FunFam" id="3.30.70.270:FF:000020">
    <property type="entry name" value="Transposon Tf2-6 polyprotein-like Protein"/>
    <property type="match status" value="1"/>
</dbReference>
<dbReference type="CDD" id="cd09274">
    <property type="entry name" value="RNase_HI_RT_Ty3"/>
    <property type="match status" value="1"/>
</dbReference>
<dbReference type="PANTHER" id="PTHR37984:SF15">
    <property type="entry name" value="INTEGRASE CATALYTIC DOMAIN-CONTAINING PROTEIN"/>
    <property type="match status" value="1"/>
</dbReference>
<dbReference type="Proteomes" id="UP001460270">
    <property type="component" value="Unassembled WGS sequence"/>
</dbReference>
<dbReference type="Gene3D" id="3.30.70.270">
    <property type="match status" value="2"/>
</dbReference>
<evidence type="ECO:0000313" key="8">
    <source>
        <dbReference type="Proteomes" id="UP001460270"/>
    </source>
</evidence>
<dbReference type="SUPFAM" id="SSF56672">
    <property type="entry name" value="DNA/RNA polymerases"/>
    <property type="match status" value="1"/>
</dbReference>
<dbReference type="FunFam" id="3.10.10.10:FF:000004">
    <property type="entry name" value="Uncharacterized protein"/>
    <property type="match status" value="1"/>
</dbReference>
<feature type="region of interest" description="Disordered" evidence="4">
    <location>
        <begin position="129"/>
        <end position="157"/>
    </location>
</feature>
<dbReference type="PROSITE" id="PS50994">
    <property type="entry name" value="INTEGRASE"/>
    <property type="match status" value="1"/>
</dbReference>
<dbReference type="InterPro" id="IPR012337">
    <property type="entry name" value="RNaseH-like_sf"/>
</dbReference>
<dbReference type="InterPro" id="IPR036397">
    <property type="entry name" value="RNaseH_sf"/>
</dbReference>
<dbReference type="EC" id="3.1.26.4" evidence="2"/>
<dbReference type="InterPro" id="IPR021109">
    <property type="entry name" value="Peptidase_aspartic_dom_sf"/>
</dbReference>
<dbReference type="Gene3D" id="1.10.340.70">
    <property type="match status" value="1"/>
</dbReference>
<keyword evidence="8" id="KW-1185">Reference proteome</keyword>
<dbReference type="Gene3D" id="3.10.10.10">
    <property type="entry name" value="HIV Type 1 Reverse Transcriptase, subunit A, domain 1"/>
    <property type="match status" value="1"/>
</dbReference>
<feature type="compositionally biased region" description="Polar residues" evidence="4">
    <location>
        <begin position="327"/>
        <end position="344"/>
    </location>
</feature>
<comment type="similarity">
    <text evidence="1">Belongs to the beta type-B retroviral polymerase family. HERV class-II K(HML-2) pol subfamily.</text>
</comment>
<dbReference type="FunFam" id="3.30.420.10:FF:000032">
    <property type="entry name" value="Retrovirus-related Pol polyprotein from transposon 297-like Protein"/>
    <property type="match status" value="1"/>
</dbReference>
<dbReference type="InterPro" id="IPR000477">
    <property type="entry name" value="RT_dom"/>
</dbReference>
<dbReference type="FunFam" id="3.10.20.370:FF:000001">
    <property type="entry name" value="Retrovirus-related Pol polyprotein from transposon 17.6-like protein"/>
    <property type="match status" value="1"/>
</dbReference>
<dbReference type="GO" id="GO:0004523">
    <property type="term" value="F:RNA-DNA hybrid ribonuclease activity"/>
    <property type="evidence" value="ECO:0007669"/>
    <property type="project" value="UniProtKB-EC"/>
</dbReference>
<evidence type="ECO:0000259" key="6">
    <source>
        <dbReference type="PROSITE" id="PS50994"/>
    </source>
</evidence>
<dbReference type="InterPro" id="IPR043502">
    <property type="entry name" value="DNA/RNA_pol_sf"/>
</dbReference>
<dbReference type="EMBL" id="JBBPFD010000007">
    <property type="protein sequence ID" value="KAK7918879.1"/>
    <property type="molecule type" value="Genomic_DNA"/>
</dbReference>
<accession>A0AAW0PH32</accession>
<evidence type="ECO:0000256" key="1">
    <source>
        <dbReference type="ARBA" id="ARBA00010879"/>
    </source>
</evidence>
<gene>
    <name evidence="7" type="ORF">WMY93_010163</name>
</gene>
<evidence type="ECO:0000256" key="3">
    <source>
        <dbReference type="ARBA" id="ARBA00039658"/>
    </source>
</evidence>
<feature type="region of interest" description="Disordered" evidence="4">
    <location>
        <begin position="315"/>
        <end position="346"/>
    </location>
</feature>
<feature type="region of interest" description="Disordered" evidence="4">
    <location>
        <begin position="358"/>
        <end position="421"/>
    </location>
</feature>
<evidence type="ECO:0000313" key="7">
    <source>
        <dbReference type="EMBL" id="KAK7918879.1"/>
    </source>
</evidence>
<dbReference type="GO" id="GO:0015074">
    <property type="term" value="P:DNA integration"/>
    <property type="evidence" value="ECO:0007669"/>
    <property type="project" value="InterPro"/>
</dbReference>
<feature type="domain" description="Reverse transcriptase" evidence="5">
    <location>
        <begin position="780"/>
        <end position="959"/>
    </location>
</feature>
<dbReference type="Pfam" id="PF00078">
    <property type="entry name" value="RVT_1"/>
    <property type="match status" value="1"/>
</dbReference>
<dbReference type="GO" id="GO:0003676">
    <property type="term" value="F:nucleic acid binding"/>
    <property type="evidence" value="ECO:0007669"/>
    <property type="project" value="InterPro"/>
</dbReference>
<dbReference type="FunFam" id="1.10.340.70:FF:000001">
    <property type="entry name" value="Retrovirus-related Pol polyprotein from transposon gypsy-like Protein"/>
    <property type="match status" value="1"/>
</dbReference>
<feature type="compositionally biased region" description="Polar residues" evidence="4">
    <location>
        <begin position="1559"/>
        <end position="1595"/>
    </location>
</feature>
<reference evidence="8" key="1">
    <citation type="submission" date="2024-04" db="EMBL/GenBank/DDBJ databases">
        <title>Salinicola lusitanus LLJ914,a marine bacterium isolated from the Okinawa Trough.</title>
        <authorList>
            <person name="Li J."/>
        </authorList>
    </citation>
    <scope>NUCLEOTIDE SEQUENCE [LARGE SCALE GENOMIC DNA]</scope>
</reference>
<feature type="region of interest" description="Disordered" evidence="4">
    <location>
        <begin position="1556"/>
        <end position="1595"/>
    </location>
</feature>
<dbReference type="PROSITE" id="PS50878">
    <property type="entry name" value="RT_POL"/>
    <property type="match status" value="1"/>
</dbReference>
<dbReference type="InterPro" id="IPR041588">
    <property type="entry name" value="Integrase_H2C2"/>
</dbReference>
<dbReference type="InterPro" id="IPR001584">
    <property type="entry name" value="Integrase_cat-core"/>
</dbReference>
<sequence>MVVGVSEDEEISNVEAVLETVKALGKVRVRGKMFDPDSKTLTMLCECREAVDSTQVPPEVVHTTEEGVVWQLVIAEPEVNSNLFSEKLDKFLQEEGQTLEDLQRLYNPNPSWNQTPESIIRAVGDVLQPTKSNESSSHRRLRTFSGVSPTPPGEDNLDNWLEQAKFMSEEYEYSDKEKRRRIVESLKGPVLEIIQAVRLSNSEATHMDYLQALESTFGTSESGEELYLKFRALHQTQGECLSDFLLRLERTLNKVVQRGGLLVSETNRARIEQLLKGATESDIMLLQLNLRERRGNPPSFLDLLKEIREEEEREAARQTFKKPSRQFVRSVQTTETESDNSQPTDLKAEVQELKAKLKTLNKQSNEQKKGSKERKRDKPDKGDEVKQLRQEKMPKSHSKTDTSSKGGAEEQKEGTKEQDECVARVNTASVPTKSSDIPEGLIGPSSIAPIKVNDISCNGLMDSGSTVTIIFEDWYKANIPNVPIQPISSLAIWGLSAESYPYCGYVVVEMEFPEDVAGVKGPITVLALICPEPPQGHETPVVVGTNAFLFRRLFQLCKENGSEVKVSSMRIQAVYDQIQAQPSQSHAEDTAIGQVKWQGPGPLTIAPGEKFYATCKVEQKTTKPQDIVLIEAPAMSQLPSGVLVQPGVLPESDINENSFKVLVHNESEKPTCIQVGTVIAEMHAVDVVTNPQTLESHVQVLDPNLFDFGDSPVPEEWKNRLRQKLAERRNVFSLDEWDVGLAKDVEHKIRLSDSTPFRERSRRLAPADIDDVRRHLQQLLEAGILKESRSPYASPIVVVRKKNGSIRICIDYRTLNSRTIPDQYTIPRIDDALDCLTGSKWFSVLDLRSGYYQIAMSEEDKEKTAFICPLGFYQFERMPQGITGAPATFQRLMEKAVGDMHLLQVIVYLDDIIVFGKTLEEHEQRLLKVLDRLEEYGLKVSIDKCQFCQSQVKYVGHIVSEAGIATDPEKVAVVKNWPEPTDLKSLRSFLGFCGYYRRFIASYSTIVRPLTELTKGYPPTQKQNKNKVKDPTKTYLKPSEPFKERWDESCRKAFRKIIDCLTNAPVLAFADPTKPYVLHVDASMNGLGAVLNQEYTEGLKPVAFASRKLSESERNYPVHQLEFLALKWAVVDKFHDYLYGARFTVRTDNNPLTYVLTTAKLNAVGHRWLAALATYDFNIQYRPGRHNIDADLLSRQYSDSEQWADVPQSAIKAICKIENTTNQVRLVDQLGVPPTAVPEAYSFPVSLTAMTCEQLTPKELQIAQDLDPAIGPVKQALQAGKQLIQAKTDPPDVALLCREITRMELKDDIMYRTRKVPNGTETKQLVLPERYRTSVMKSLHDECGHLGVEKTTELLKDRFYWPRMSSEVEQYIKTCGRCISRKTLPQRSSPLNQITSNGPLDLVCIDFLQIEPDKKGIANVLVVTDHFTRYAQAFPTKDQKSVTVAKVLWEKYFVHYGLPARIHSDQGRDFESRLIKELLSMLGIRKSRTSPYHPQGDAQPERFNRTLLSMLGTLENINRQTDSLVQVETHHNQVQVETHHNQVQVEAHHSQVQVEAHHSQVQVETRHSQVQVETRHSQVQVETYHSQSTSNMHAR</sequence>
<dbReference type="InterPro" id="IPR041577">
    <property type="entry name" value="RT_RNaseH_2"/>
</dbReference>
<feature type="domain" description="Integrase catalytic" evidence="6">
    <location>
        <begin position="1395"/>
        <end position="1561"/>
    </location>
</feature>
<organism evidence="7 8">
    <name type="scientific">Mugilogobius chulae</name>
    <name type="common">yellowstripe goby</name>
    <dbReference type="NCBI Taxonomy" id="88201"/>
    <lineage>
        <taxon>Eukaryota</taxon>
        <taxon>Metazoa</taxon>
        <taxon>Chordata</taxon>
        <taxon>Craniata</taxon>
        <taxon>Vertebrata</taxon>
        <taxon>Euteleostomi</taxon>
        <taxon>Actinopterygii</taxon>
        <taxon>Neopterygii</taxon>
        <taxon>Teleostei</taxon>
        <taxon>Neoteleostei</taxon>
        <taxon>Acanthomorphata</taxon>
        <taxon>Gobiaria</taxon>
        <taxon>Gobiiformes</taxon>
        <taxon>Gobioidei</taxon>
        <taxon>Gobiidae</taxon>
        <taxon>Gobionellinae</taxon>
        <taxon>Mugilogobius</taxon>
    </lineage>
</organism>
<name>A0AAW0PH32_9GOBI</name>
<dbReference type="Pfam" id="PF17921">
    <property type="entry name" value="Integrase_H2C2"/>
    <property type="match status" value="1"/>
</dbReference>
<dbReference type="PANTHER" id="PTHR37984">
    <property type="entry name" value="PROTEIN CBG26694"/>
    <property type="match status" value="1"/>
</dbReference>
<dbReference type="InterPro" id="IPR048270">
    <property type="entry name" value="PNMA_C"/>
</dbReference>
<dbReference type="Pfam" id="PF17919">
    <property type="entry name" value="RT_RNaseH_2"/>
    <property type="match status" value="1"/>
</dbReference>
<dbReference type="InterPro" id="IPR043128">
    <property type="entry name" value="Rev_trsase/Diguanyl_cyclase"/>
</dbReference>
<proteinExistence type="inferred from homology"/>
<dbReference type="Pfam" id="PF14893">
    <property type="entry name" value="PNMA"/>
    <property type="match status" value="1"/>
</dbReference>
<dbReference type="SUPFAM" id="SSF53098">
    <property type="entry name" value="Ribonuclease H-like"/>
    <property type="match status" value="1"/>
</dbReference>
<dbReference type="Gene3D" id="3.10.20.370">
    <property type="match status" value="1"/>
</dbReference>